<proteinExistence type="predicted"/>
<organism evidence="2 3">
    <name type="scientific">Methanomethylovorans hollandica (strain DSM 15978 / NBRC 107637 / DMS1)</name>
    <dbReference type="NCBI Taxonomy" id="867904"/>
    <lineage>
        <taxon>Archaea</taxon>
        <taxon>Methanobacteriati</taxon>
        <taxon>Methanobacteriota</taxon>
        <taxon>Stenosarchaea group</taxon>
        <taxon>Methanomicrobia</taxon>
        <taxon>Methanosarcinales</taxon>
        <taxon>Methanosarcinaceae</taxon>
        <taxon>Methanomethylovorans</taxon>
    </lineage>
</organism>
<dbReference type="Pfam" id="PF04248">
    <property type="entry name" value="NTP_transf_9"/>
    <property type="match status" value="1"/>
</dbReference>
<dbReference type="AlphaFoldDB" id="L0KWR0"/>
<dbReference type="Gene3D" id="2.170.150.40">
    <property type="entry name" value="Domain of unknown function (DUF427)"/>
    <property type="match status" value="1"/>
</dbReference>
<name>L0KWR0_METHD</name>
<dbReference type="OrthoDB" id="88627at2157"/>
<dbReference type="STRING" id="867904.Metho_1354"/>
<evidence type="ECO:0000313" key="2">
    <source>
        <dbReference type="EMBL" id="AGB49571.1"/>
    </source>
</evidence>
<accession>L0KWR0</accession>
<feature type="domain" description="DUF427" evidence="1">
    <location>
        <begin position="8"/>
        <end position="94"/>
    </location>
</feature>
<dbReference type="EMBL" id="CP003362">
    <property type="protein sequence ID" value="AGB49571.1"/>
    <property type="molecule type" value="Genomic_DNA"/>
</dbReference>
<dbReference type="HOGENOM" id="CLU_126578_1_1_2"/>
<dbReference type="GeneID" id="14407163"/>
<evidence type="ECO:0000259" key="1">
    <source>
        <dbReference type="Pfam" id="PF04248"/>
    </source>
</evidence>
<sequence length="104" mass="11832">MVIMAWYIKWNGALLGKSKKFFMIDGGKYFAPETLNMEYFKDNGNQTSSPKGKLNYYDIVVNGKVNKDAAWYYSEPTEEAIKAINSDFTNYVAFGKGVDLSIYP</sequence>
<dbReference type="PANTHER" id="PTHR34310">
    <property type="entry name" value="DUF427 DOMAIN PROTEIN (AFU_ORTHOLOGUE AFUA_3G02220)"/>
    <property type="match status" value="1"/>
</dbReference>
<protein>
    <recommendedName>
        <fullName evidence="1">DUF427 domain-containing protein</fullName>
    </recommendedName>
</protein>
<dbReference type="InterPro" id="IPR007361">
    <property type="entry name" value="DUF427"/>
</dbReference>
<reference evidence="3" key="1">
    <citation type="submission" date="2012-02" db="EMBL/GenBank/DDBJ databases">
        <title>Complete sequence of chromosome of Methanomethylovorans hollandica DSM 15978.</title>
        <authorList>
            <person name="Lucas S."/>
            <person name="Copeland A."/>
            <person name="Lapidus A."/>
            <person name="Glavina del Rio T."/>
            <person name="Dalin E."/>
            <person name="Tice H."/>
            <person name="Bruce D."/>
            <person name="Goodwin L."/>
            <person name="Pitluck S."/>
            <person name="Peters L."/>
            <person name="Mikhailova N."/>
            <person name="Held B."/>
            <person name="Kyrpides N."/>
            <person name="Mavromatis K."/>
            <person name="Ivanova N."/>
            <person name="Brettin T."/>
            <person name="Detter J.C."/>
            <person name="Han C."/>
            <person name="Larimer F."/>
            <person name="Land M."/>
            <person name="Hauser L."/>
            <person name="Markowitz V."/>
            <person name="Cheng J.-F."/>
            <person name="Hugenholtz P."/>
            <person name="Woyke T."/>
            <person name="Wu D."/>
            <person name="Spring S."/>
            <person name="Schroeder M."/>
            <person name="Brambilla E."/>
            <person name="Klenk H.-P."/>
            <person name="Eisen J.A."/>
        </authorList>
    </citation>
    <scope>NUCLEOTIDE SEQUENCE [LARGE SCALE GENOMIC DNA]</scope>
    <source>
        <strain evidence="3">DSM 15978 / NBRC 107637 / DMS1</strain>
    </source>
</reference>
<keyword evidence="3" id="KW-1185">Reference proteome</keyword>
<evidence type="ECO:0000313" key="3">
    <source>
        <dbReference type="Proteomes" id="UP000010866"/>
    </source>
</evidence>
<gene>
    <name evidence="2" type="ordered locus">Metho_1354</name>
</gene>
<dbReference type="PANTHER" id="PTHR34310:SF5">
    <property type="entry name" value="DUF427 DOMAIN PROTEIN (AFU_ORTHOLOGUE AFUA_3G02220)"/>
    <property type="match status" value="1"/>
</dbReference>
<dbReference type="KEGG" id="mhz:Metho_1354"/>
<dbReference type="InterPro" id="IPR038694">
    <property type="entry name" value="DUF427_sf"/>
</dbReference>
<dbReference type="RefSeq" id="WP_015324737.1">
    <property type="nucleotide sequence ID" value="NC_019977.1"/>
</dbReference>
<dbReference type="Proteomes" id="UP000010866">
    <property type="component" value="Chromosome"/>
</dbReference>